<comment type="subcellular location">
    <subcellularLocation>
        <location evidence="1">Cell membrane</location>
        <topology evidence="1">Multi-pass membrane protein</topology>
    </subcellularLocation>
</comment>
<dbReference type="CDD" id="cd11492">
    <property type="entry name" value="SLC5sbd_NIS-SMVT"/>
    <property type="match status" value="1"/>
</dbReference>
<dbReference type="Pfam" id="PF00474">
    <property type="entry name" value="SSF"/>
    <property type="match status" value="1"/>
</dbReference>
<evidence type="ECO:0000313" key="15">
    <source>
        <dbReference type="EMBL" id="KAK3761165.1"/>
    </source>
</evidence>
<feature type="transmembrane region" description="Helical" evidence="14">
    <location>
        <begin position="208"/>
        <end position="227"/>
    </location>
</feature>
<dbReference type="Gene3D" id="1.20.1730.10">
    <property type="entry name" value="Sodium/glucose cotransporter"/>
    <property type="match status" value="1"/>
</dbReference>
<keyword evidence="4" id="KW-1003">Cell membrane</keyword>
<feature type="transmembrane region" description="Helical" evidence="14">
    <location>
        <begin position="405"/>
        <end position="425"/>
    </location>
</feature>
<accession>A0AAE0Z1V8</accession>
<name>A0AAE0Z1V8_9GAST</name>
<dbReference type="GO" id="GO:0098660">
    <property type="term" value="P:inorganic ion transmembrane transport"/>
    <property type="evidence" value="ECO:0007669"/>
    <property type="project" value="UniProtKB-ARBA"/>
</dbReference>
<evidence type="ECO:0000256" key="6">
    <source>
        <dbReference type="ARBA" id="ARBA00022989"/>
    </source>
</evidence>
<comment type="similarity">
    <text evidence="2 13">Belongs to the sodium:solute symporter (SSF) (TC 2.A.21) family.</text>
</comment>
<keyword evidence="16" id="KW-1185">Reference proteome</keyword>
<reference evidence="15" key="1">
    <citation type="journal article" date="2023" name="G3 (Bethesda)">
        <title>A reference genome for the long-term kleptoplast-retaining sea slug Elysia crispata morphotype clarki.</title>
        <authorList>
            <person name="Eastman K.E."/>
            <person name="Pendleton A.L."/>
            <person name="Shaikh M.A."/>
            <person name="Suttiyut T."/>
            <person name="Ogas R."/>
            <person name="Tomko P."/>
            <person name="Gavelis G."/>
            <person name="Widhalm J.R."/>
            <person name="Wisecaver J.H."/>
        </authorList>
    </citation>
    <scope>NUCLEOTIDE SEQUENCE</scope>
    <source>
        <strain evidence="15">ECLA1</strain>
    </source>
</reference>
<proteinExistence type="inferred from homology"/>
<keyword evidence="3" id="KW-0813">Transport</keyword>
<evidence type="ECO:0000256" key="10">
    <source>
        <dbReference type="ARBA" id="ARBA00023180"/>
    </source>
</evidence>
<feature type="transmembrane region" description="Helical" evidence="14">
    <location>
        <begin position="37"/>
        <end position="56"/>
    </location>
</feature>
<feature type="transmembrane region" description="Helical" evidence="14">
    <location>
        <begin position="151"/>
        <end position="170"/>
    </location>
</feature>
<dbReference type="GO" id="GO:0015293">
    <property type="term" value="F:symporter activity"/>
    <property type="evidence" value="ECO:0007669"/>
    <property type="project" value="TreeGrafter"/>
</dbReference>
<dbReference type="GO" id="GO:0015075">
    <property type="term" value="F:monoatomic ion transmembrane transporter activity"/>
    <property type="evidence" value="ECO:0007669"/>
    <property type="project" value="UniProtKB-ARBA"/>
</dbReference>
<dbReference type="InterPro" id="IPR051163">
    <property type="entry name" value="Sodium:Solute_Symporter_SSF"/>
</dbReference>
<evidence type="ECO:0000256" key="5">
    <source>
        <dbReference type="ARBA" id="ARBA00022692"/>
    </source>
</evidence>
<dbReference type="NCBIfam" id="TIGR00813">
    <property type="entry name" value="sss"/>
    <property type="match status" value="1"/>
</dbReference>
<keyword evidence="10" id="KW-0325">Glycoprotein</keyword>
<keyword evidence="7" id="KW-0915">Sodium</keyword>
<dbReference type="AlphaFoldDB" id="A0AAE0Z1V8"/>
<dbReference type="PROSITE" id="PS50283">
    <property type="entry name" value="NA_SOLUT_SYMP_3"/>
    <property type="match status" value="1"/>
</dbReference>
<keyword evidence="11" id="KW-0739">Sodium transport</keyword>
<feature type="transmembrane region" description="Helical" evidence="14">
    <location>
        <begin position="431"/>
        <end position="450"/>
    </location>
</feature>
<feature type="transmembrane region" description="Helical" evidence="14">
    <location>
        <begin position="76"/>
        <end position="94"/>
    </location>
</feature>
<dbReference type="PANTHER" id="PTHR42985:SF45">
    <property type="entry name" value="SODIUM_IODIDE COTRANSPORTER-LIKE"/>
    <property type="match status" value="1"/>
</dbReference>
<dbReference type="PANTHER" id="PTHR42985">
    <property type="entry name" value="SODIUM-COUPLED MONOCARBOXYLATE TRANSPORTER"/>
    <property type="match status" value="1"/>
</dbReference>
<evidence type="ECO:0000313" key="16">
    <source>
        <dbReference type="Proteomes" id="UP001283361"/>
    </source>
</evidence>
<protein>
    <recommendedName>
        <fullName evidence="17">Sodium-coupled monocarboxylate transporter 1</fullName>
    </recommendedName>
</protein>
<comment type="catalytic activity">
    <reaction evidence="12">
        <text>iodide(out) + 2 Na(+)(out) = iodide(in) + 2 Na(+)(in)</text>
        <dbReference type="Rhea" id="RHEA:71207"/>
        <dbReference type="ChEBI" id="CHEBI:16382"/>
        <dbReference type="ChEBI" id="CHEBI:29101"/>
    </reaction>
</comment>
<feature type="transmembrane region" description="Helical" evidence="14">
    <location>
        <begin position="302"/>
        <end position="327"/>
    </location>
</feature>
<evidence type="ECO:0000256" key="13">
    <source>
        <dbReference type="RuleBase" id="RU362091"/>
    </source>
</evidence>
<dbReference type="EMBL" id="JAWDGP010004927">
    <property type="protein sequence ID" value="KAK3761165.1"/>
    <property type="molecule type" value="Genomic_DNA"/>
</dbReference>
<evidence type="ECO:0000256" key="8">
    <source>
        <dbReference type="ARBA" id="ARBA00023065"/>
    </source>
</evidence>
<keyword evidence="6 14" id="KW-1133">Transmembrane helix</keyword>
<evidence type="ECO:0000256" key="1">
    <source>
        <dbReference type="ARBA" id="ARBA00004651"/>
    </source>
</evidence>
<evidence type="ECO:0008006" key="17">
    <source>
        <dbReference type="Google" id="ProtNLM"/>
    </source>
</evidence>
<feature type="transmembrane region" description="Helical" evidence="14">
    <location>
        <begin position="106"/>
        <end position="130"/>
    </location>
</feature>
<feature type="transmembrane region" description="Helical" evidence="14">
    <location>
        <begin position="263"/>
        <end position="281"/>
    </location>
</feature>
<feature type="transmembrane region" description="Helical" evidence="14">
    <location>
        <begin position="182"/>
        <end position="201"/>
    </location>
</feature>
<organism evidence="15 16">
    <name type="scientific">Elysia crispata</name>
    <name type="common">lettuce slug</name>
    <dbReference type="NCBI Taxonomy" id="231223"/>
    <lineage>
        <taxon>Eukaryota</taxon>
        <taxon>Metazoa</taxon>
        <taxon>Spiralia</taxon>
        <taxon>Lophotrochozoa</taxon>
        <taxon>Mollusca</taxon>
        <taxon>Gastropoda</taxon>
        <taxon>Heterobranchia</taxon>
        <taxon>Euthyneura</taxon>
        <taxon>Panpulmonata</taxon>
        <taxon>Sacoglossa</taxon>
        <taxon>Placobranchoidea</taxon>
        <taxon>Plakobranchidae</taxon>
        <taxon>Elysia</taxon>
    </lineage>
</organism>
<evidence type="ECO:0000256" key="11">
    <source>
        <dbReference type="ARBA" id="ARBA00023201"/>
    </source>
</evidence>
<feature type="transmembrane region" description="Helical" evidence="14">
    <location>
        <begin position="347"/>
        <end position="368"/>
    </location>
</feature>
<evidence type="ECO:0000256" key="14">
    <source>
        <dbReference type="SAM" id="Phobius"/>
    </source>
</evidence>
<keyword evidence="9 14" id="KW-0472">Membrane</keyword>
<dbReference type="Proteomes" id="UP001283361">
    <property type="component" value="Unassembled WGS sequence"/>
</dbReference>
<dbReference type="InterPro" id="IPR018212">
    <property type="entry name" value="Na/solute_symporter_CS"/>
</dbReference>
<evidence type="ECO:0000256" key="7">
    <source>
        <dbReference type="ARBA" id="ARBA00023053"/>
    </source>
</evidence>
<evidence type="ECO:0000256" key="9">
    <source>
        <dbReference type="ARBA" id="ARBA00023136"/>
    </source>
</evidence>
<dbReference type="GO" id="GO:0006814">
    <property type="term" value="P:sodium ion transport"/>
    <property type="evidence" value="ECO:0007669"/>
    <property type="project" value="UniProtKB-KW"/>
</dbReference>
<feature type="transmembrane region" description="Helical" evidence="14">
    <location>
        <begin position="462"/>
        <end position="484"/>
    </location>
</feature>
<gene>
    <name evidence="15" type="ORF">RRG08_022566</name>
</gene>
<keyword evidence="8" id="KW-0406">Ion transport</keyword>
<dbReference type="PROSITE" id="PS00456">
    <property type="entry name" value="NA_SOLUT_SYMP_1"/>
    <property type="match status" value="1"/>
</dbReference>
<comment type="caution">
    <text evidence="15">The sequence shown here is derived from an EMBL/GenBank/DDBJ whole genome shotgun (WGS) entry which is preliminary data.</text>
</comment>
<evidence type="ECO:0000256" key="12">
    <source>
        <dbReference type="ARBA" id="ARBA00036099"/>
    </source>
</evidence>
<keyword evidence="5 14" id="KW-0812">Transmembrane</keyword>
<feature type="transmembrane region" description="Helical" evidence="14">
    <location>
        <begin position="535"/>
        <end position="558"/>
    </location>
</feature>
<evidence type="ECO:0000256" key="3">
    <source>
        <dbReference type="ARBA" id="ARBA00022448"/>
    </source>
</evidence>
<evidence type="ECO:0000256" key="4">
    <source>
        <dbReference type="ARBA" id="ARBA00022475"/>
    </source>
</evidence>
<evidence type="ECO:0000256" key="2">
    <source>
        <dbReference type="ARBA" id="ARBA00006434"/>
    </source>
</evidence>
<dbReference type="InterPro" id="IPR001734">
    <property type="entry name" value="Na/solute_symporter"/>
</dbReference>
<dbReference type="InterPro" id="IPR038377">
    <property type="entry name" value="Na/Glc_symporter_sf"/>
</dbReference>
<dbReference type="GO" id="GO:0005886">
    <property type="term" value="C:plasma membrane"/>
    <property type="evidence" value="ECO:0007669"/>
    <property type="project" value="UniProtKB-SubCell"/>
</dbReference>
<sequence>MTNQGSCKVPGIPRDPVFLGEYTFNTGTLKQFSVLDYIIFSTVLIISAGIGLFNAWRDRQKVTLVDYLLAGRSMTALPVGFSLLASFVSAITLLGTPAEMYNFTTMYFWIGLGYFLMIAGAAHIYIPVFYKLQVTSAYEYLEKRFNRGVRAAASLTFVLQMVLYMSLVLYAPSLALNAVTGFSLWGAIMSVGVVCTIYTALGGMKAVLWTDCFQVVMMLVGYLAILIRGATTVGSWDVAWESAKRTNRVVFDDFSMNPAVRHSVWALVFGAYFTWVAIFGVNQAQVQRCLTCSTLKQAQFALWLNFPGLCIILYLGCFIGIYMSAFYENCDPLKTKLVGDPNQLLPIFVMDVLTGVTGLPGLFVACLFSGALSTISSGLNSVSAVILEDCIKNYREGMLDHRARIVPQTLAVVTGITCLALTYAASKLGSVLQAALSLFGIVGGPLLGLFSLGMFFPWANSYGAFSGLFGSLVLMFWIGLGAAVVKPPQVKAMRCVSNCNITAFDNQTLSALYAPWKVPQPFDTSPPNQVYTLSYLWYSCVAVAACIIIGLIVSFITGHKNAKDVDPRGLENPSDLASTSKRHSMEILLRRSNIWKQYRNSILKIFIKMRALRVTPSRPICEGKVSPVLHYIS</sequence>